<organism evidence="2 3">
    <name type="scientific">Oedothorax gibbosus</name>
    <dbReference type="NCBI Taxonomy" id="931172"/>
    <lineage>
        <taxon>Eukaryota</taxon>
        <taxon>Metazoa</taxon>
        <taxon>Ecdysozoa</taxon>
        <taxon>Arthropoda</taxon>
        <taxon>Chelicerata</taxon>
        <taxon>Arachnida</taxon>
        <taxon>Araneae</taxon>
        <taxon>Araneomorphae</taxon>
        <taxon>Entelegynae</taxon>
        <taxon>Araneoidea</taxon>
        <taxon>Linyphiidae</taxon>
        <taxon>Erigoninae</taxon>
        <taxon>Oedothorax</taxon>
    </lineage>
</organism>
<keyword evidence="3" id="KW-1185">Reference proteome</keyword>
<accession>A0AAV6VNQ7</accession>
<name>A0AAV6VNQ7_9ARAC</name>
<proteinExistence type="predicted"/>
<dbReference type="AlphaFoldDB" id="A0AAV6VNQ7"/>
<feature type="region of interest" description="Disordered" evidence="1">
    <location>
        <begin position="1"/>
        <end position="31"/>
    </location>
</feature>
<reference evidence="2 3" key="1">
    <citation type="journal article" date="2022" name="Nat. Ecol. Evol.">
        <title>A masculinizing supergene underlies an exaggerated male reproductive morph in a spider.</title>
        <authorList>
            <person name="Hendrickx F."/>
            <person name="De Corte Z."/>
            <person name="Sonet G."/>
            <person name="Van Belleghem S.M."/>
            <person name="Kostlbacher S."/>
            <person name="Vangestel C."/>
        </authorList>
    </citation>
    <scope>NUCLEOTIDE SEQUENCE [LARGE SCALE GENOMIC DNA]</scope>
    <source>
        <strain evidence="2">W744_W776</strain>
    </source>
</reference>
<evidence type="ECO:0000313" key="3">
    <source>
        <dbReference type="Proteomes" id="UP000827092"/>
    </source>
</evidence>
<dbReference type="EMBL" id="JAFNEN010000040">
    <property type="protein sequence ID" value="KAG8198477.1"/>
    <property type="molecule type" value="Genomic_DNA"/>
</dbReference>
<comment type="caution">
    <text evidence="2">The sequence shown here is derived from an EMBL/GenBank/DDBJ whole genome shotgun (WGS) entry which is preliminary data.</text>
</comment>
<sequence length="213" mass="23812">MVLRSDLLRMGRRKSGDGQRQEHPSSASSRIPKFTFDPEKCFDESRCHGDRNGVHLRTAAVGDRLYGFRRVPTPMPRVLTPGGQIGRVIPYNHFPNSSGLVRPSKIVQILPPLKPSTPNFNDPIHYFNRWMPSISHATMGRTTALFAYIPLPYFSKWGRKHIIVLKTPIGGWGRRTKAELIVPSEKTYCLSAPIVCAAMQGPSEPLVQGLPTV</sequence>
<evidence type="ECO:0000313" key="2">
    <source>
        <dbReference type="EMBL" id="KAG8198477.1"/>
    </source>
</evidence>
<gene>
    <name evidence="2" type="ORF">JTE90_022207</name>
</gene>
<evidence type="ECO:0000256" key="1">
    <source>
        <dbReference type="SAM" id="MobiDB-lite"/>
    </source>
</evidence>
<feature type="compositionally biased region" description="Basic and acidic residues" evidence="1">
    <location>
        <begin position="1"/>
        <end position="23"/>
    </location>
</feature>
<protein>
    <submittedName>
        <fullName evidence="2">Uncharacterized protein</fullName>
    </submittedName>
</protein>
<dbReference type="Proteomes" id="UP000827092">
    <property type="component" value="Unassembled WGS sequence"/>
</dbReference>